<sequence length="241" mass="28277">MNNLLLCCEKLYLAIGNNHAEYDVSRQRQQMRICNYAQPTPQGMIFQNINLKISHFALNKIYEQLKLARQPQKSEEVNCTGFFNTVWGLPCSHKLRLYLDQEQDLQLSDIHLHWHLAKPQQLKPRLSRPDKILSMVLDQVRSSFRALPDHQQIATLEELHRLSQQTPKTLQEPVIVRSKERPRRHIGSTRRDLSGFEYVEVTQKTNKRSCQTCGEKGHRSDSKRCKKENPVLRFSRMSGFR</sequence>
<accession>F0WZD9</accession>
<reference evidence="1" key="1">
    <citation type="journal article" date="2011" name="PLoS Biol.">
        <title>Gene gain and loss during evolution of obligate parasitism in the white rust pathogen of Arabidopsis thaliana.</title>
        <authorList>
            <person name="Kemen E."/>
            <person name="Gardiner A."/>
            <person name="Schultz-Larsen T."/>
            <person name="Kemen A.C."/>
            <person name="Balmuth A.L."/>
            <person name="Robert-Seilaniantz A."/>
            <person name="Bailey K."/>
            <person name="Holub E."/>
            <person name="Studholme D.J."/>
            <person name="Maclean D."/>
            <person name="Jones J.D."/>
        </authorList>
    </citation>
    <scope>NUCLEOTIDE SEQUENCE</scope>
</reference>
<evidence type="ECO:0000313" key="1">
    <source>
        <dbReference type="EMBL" id="CCA26859.1"/>
    </source>
</evidence>
<dbReference type="HOGENOM" id="CLU_075690_0_0_1"/>
<gene>
    <name evidence="1" type="primary">AlNc14C422G11541</name>
    <name evidence="1" type="ORF">ALNC14_130030</name>
</gene>
<organism evidence="1">
    <name type="scientific">Albugo laibachii Nc14</name>
    <dbReference type="NCBI Taxonomy" id="890382"/>
    <lineage>
        <taxon>Eukaryota</taxon>
        <taxon>Sar</taxon>
        <taxon>Stramenopiles</taxon>
        <taxon>Oomycota</taxon>
        <taxon>Peronosporomycetes</taxon>
        <taxon>Albuginales</taxon>
        <taxon>Albuginaceae</taxon>
        <taxon>Albugo</taxon>
    </lineage>
</organism>
<dbReference type="EMBL" id="FR824465">
    <property type="protein sequence ID" value="CCA26859.1"/>
    <property type="molecule type" value="Genomic_DNA"/>
</dbReference>
<name>F0WZD9_9STRA</name>
<reference evidence="1" key="2">
    <citation type="submission" date="2011-02" db="EMBL/GenBank/DDBJ databases">
        <authorList>
            <person name="MacLean D."/>
        </authorList>
    </citation>
    <scope>NUCLEOTIDE SEQUENCE</scope>
</reference>
<dbReference type="AlphaFoldDB" id="F0WZD9"/>
<proteinExistence type="predicted"/>
<protein>
    <submittedName>
        <fullName evidence="1">AlNc14C422G11541 protein</fullName>
    </submittedName>
</protein>